<name>A0ACC1BVX7_9ROSI</name>
<accession>A0ACC1BVX7</accession>
<dbReference type="EMBL" id="CM047899">
    <property type="protein sequence ID" value="KAJ0103247.1"/>
    <property type="molecule type" value="Genomic_DNA"/>
</dbReference>
<dbReference type="Proteomes" id="UP001164250">
    <property type="component" value="Chromosome 3"/>
</dbReference>
<gene>
    <name evidence="1" type="ORF">Patl1_06019</name>
</gene>
<comment type="caution">
    <text evidence="1">The sequence shown here is derived from an EMBL/GenBank/DDBJ whole genome shotgun (WGS) entry which is preliminary data.</text>
</comment>
<organism evidence="1 2">
    <name type="scientific">Pistacia atlantica</name>
    <dbReference type="NCBI Taxonomy" id="434234"/>
    <lineage>
        <taxon>Eukaryota</taxon>
        <taxon>Viridiplantae</taxon>
        <taxon>Streptophyta</taxon>
        <taxon>Embryophyta</taxon>
        <taxon>Tracheophyta</taxon>
        <taxon>Spermatophyta</taxon>
        <taxon>Magnoliopsida</taxon>
        <taxon>eudicotyledons</taxon>
        <taxon>Gunneridae</taxon>
        <taxon>Pentapetalae</taxon>
        <taxon>rosids</taxon>
        <taxon>malvids</taxon>
        <taxon>Sapindales</taxon>
        <taxon>Anacardiaceae</taxon>
        <taxon>Pistacia</taxon>
    </lineage>
</organism>
<evidence type="ECO:0000313" key="2">
    <source>
        <dbReference type="Proteomes" id="UP001164250"/>
    </source>
</evidence>
<evidence type="ECO:0000313" key="1">
    <source>
        <dbReference type="EMBL" id="KAJ0103247.1"/>
    </source>
</evidence>
<protein>
    <submittedName>
        <fullName evidence="1">Uncharacterized protein</fullName>
    </submittedName>
</protein>
<sequence>MVNNKGKSIAVGRETYGKRKRKGAVGGAADVGDNSRRRQRKNPGVLQFFEDTAAVDDDDDEESDSSDDDDAGFNDEDFMQEEVAAQLKVNNEQGKSYNLPFFPKEEVIDEVEFGKLMEERYKDGSNFVSYVGDDYESKRMVDSNYHMAYHKDPIVWKVKCMVGRERHSAFCLMQKFVDLQSFGTKLQIISAFSIDHIKGFIYIEADKQADVNEACKGLSGIYTSRMAPVPQNEVSHLFSTRIKYNEVSVGTWAYVKSGKYKGDLAQVVAVNNARKRATVKLIPRIDLQALAAKFMTACCPVIFTILMFLVERSRATEWERIFLRVDENVKLSSLNGKIFLLNGMLAGILQVDRHSTVGQIIRMTCLDGGGVSLKKNATAAPRLISSSELDEFRPLIQYRRDRETGQAFEILDGMMLKDGYLYKRVSIDSLNCWGVVPSEEELLKFMPSDRNESADLEWLSQLYGEKKKKRTVPMDKGGSKGECSSGSSLGNSFELFELVCFGRKDFGLIVSMEKDDQYKILKEGPEGPAVVPVERRMLKAGPFDMKFTALDQHMKIISVNDTVRVLEGPTKDRQGIVRQIYRGIIFLYDENETENGGYFCTKSQLCEKIKISADACDGKGGGSGASGFEELVSSPKSPLSPKKPWQAKEFNVKRGDKDGMFSVGQTLRIRVGPLKGYLCRVLAIRYSEITVKLDSQQKVLTVKGEHLAEVRGKSFATSTSDDPGSDSFKPFDLLGTEGSAGGWMNGAGTSAEGDRWNAGGSSGERSPVKIQEEDSAWECKATANQNSSWGAAVADGKNEDCWNKAAVEVIGSDSGASGSWGKSVVPSGDPTSSLHASHDNWGNAKGPADPSKDASSEWGKNNDANGNQDSCKKSDPWDKGMNTVGNSNGWGAATAEKNQLDSWGKGKDMVEDGANRMEDLHGAIKVEGLHGIKKISTASRMEDLLRASKMEDLHGASRMEDLLGASRMEDLLGASRMEDLLGVSRMEDLLRASKMEDLHGVSKMEDPHGASKMESLHGASRMEDLLGASNMEDLPWGKQDGGSSWGKQDGGSSWGKQDGGSSWGKQDGESSWGKQDGGLGNQDGESSWGKQDGGSYHGKQDGGSSWGKQDDQGKSWEKPQGFDGGRGSGGRWGRGGGRGGRDQSGTGRSFGRGQSSGWEKEGPGNNWASNGDARKSWNAGSRASFDDHGTDWKSGTSQAGGNPSNRDNKSSDWSASLKTSQDKSCGWNKESAADKVNEHKDQGDGCNNRKTSDGGSATGWGQCAGLKEVNDSSRDQDSKWGKNSNWNSGSSDAGRNQDSNWGKKSNWNSGSSDAGGNQDSNWGKKSSWNSGSGDAGGNQDSTWGKKS</sequence>
<keyword evidence="2" id="KW-1185">Reference proteome</keyword>
<reference evidence="2" key="1">
    <citation type="journal article" date="2023" name="G3 (Bethesda)">
        <title>Genome assembly and association tests identify interacting loci associated with vigor, precocity, and sex in interspecific pistachio rootstocks.</title>
        <authorList>
            <person name="Palmer W."/>
            <person name="Jacygrad E."/>
            <person name="Sagayaradj S."/>
            <person name="Cavanaugh K."/>
            <person name="Han R."/>
            <person name="Bertier L."/>
            <person name="Beede B."/>
            <person name="Kafkas S."/>
            <person name="Golino D."/>
            <person name="Preece J."/>
            <person name="Michelmore R."/>
        </authorList>
    </citation>
    <scope>NUCLEOTIDE SEQUENCE [LARGE SCALE GENOMIC DNA]</scope>
</reference>
<proteinExistence type="predicted"/>